<accession>A0A8S5L7Z4</accession>
<reference evidence="1" key="1">
    <citation type="journal article" date="2021" name="Proc. Natl. Acad. Sci. U.S.A.">
        <title>A Catalog of Tens of Thousands of Viruses from Human Metagenomes Reveals Hidden Associations with Chronic Diseases.</title>
        <authorList>
            <person name="Tisza M.J."/>
            <person name="Buck C.B."/>
        </authorList>
    </citation>
    <scope>NUCLEOTIDE SEQUENCE</scope>
    <source>
        <strain evidence="1">CtDmQ3</strain>
    </source>
</reference>
<dbReference type="Gene3D" id="1.10.260.40">
    <property type="entry name" value="lambda repressor-like DNA-binding domains"/>
    <property type="match status" value="1"/>
</dbReference>
<evidence type="ECO:0000313" key="1">
    <source>
        <dbReference type="EMBL" id="DAD66051.1"/>
    </source>
</evidence>
<dbReference type="GO" id="GO:0003677">
    <property type="term" value="F:DNA binding"/>
    <property type="evidence" value="ECO:0007669"/>
    <property type="project" value="InterPro"/>
</dbReference>
<organism evidence="1">
    <name type="scientific">Siphoviridae sp. ctDmQ3</name>
    <dbReference type="NCBI Taxonomy" id="2823570"/>
    <lineage>
        <taxon>Viruses</taxon>
        <taxon>Duplodnaviria</taxon>
        <taxon>Heunggongvirae</taxon>
        <taxon>Uroviricota</taxon>
        <taxon>Caudoviricetes</taxon>
    </lineage>
</organism>
<dbReference type="EMBL" id="BK014653">
    <property type="protein sequence ID" value="DAD66051.1"/>
    <property type="molecule type" value="Genomic_DNA"/>
</dbReference>
<proteinExistence type="predicted"/>
<dbReference type="InterPro" id="IPR010982">
    <property type="entry name" value="Lambda_DNA-bd_dom_sf"/>
</dbReference>
<name>A0A8S5L7Z4_9CAUD</name>
<sequence length="65" mass="7121">MTQEDLREKLSEIISNGLSAVAISKATGISKIDLSRFKNGQINLIDSDADKLEKYLSLVQIPTSI</sequence>
<protein>
    <submittedName>
        <fullName evidence="1">Regulatory protein/DNA complex-sensing repressor</fullName>
    </submittedName>
</protein>